<dbReference type="GO" id="GO:0045893">
    <property type="term" value="P:positive regulation of DNA-templated transcription"/>
    <property type="evidence" value="ECO:0007669"/>
    <property type="project" value="InterPro"/>
</dbReference>
<dbReference type="PRINTS" id="PR00937">
    <property type="entry name" value="TBOX"/>
</dbReference>
<dbReference type="Pfam" id="PF00907">
    <property type="entry name" value="T-box"/>
    <property type="match status" value="1"/>
</dbReference>
<dbReference type="InterPro" id="IPR036960">
    <property type="entry name" value="T-box_sf"/>
</dbReference>
<keyword evidence="4" id="KW-0804">Transcription</keyword>
<proteinExistence type="predicted"/>
<evidence type="ECO:0000256" key="3">
    <source>
        <dbReference type="ARBA" id="ARBA00023125"/>
    </source>
</evidence>
<dbReference type="PROSITE" id="PS01264">
    <property type="entry name" value="TBOX_2"/>
    <property type="match status" value="1"/>
</dbReference>
<dbReference type="Proteomes" id="UP000424527">
    <property type="component" value="Unassembled WGS sequence"/>
</dbReference>
<dbReference type="InterPro" id="IPR008967">
    <property type="entry name" value="p53-like_TF_DNA-bd_sf"/>
</dbReference>
<dbReference type="PANTHER" id="PTHR11267">
    <property type="entry name" value="T-BOX PROTEIN-RELATED"/>
    <property type="match status" value="1"/>
</dbReference>
<dbReference type="GO" id="GO:0001708">
    <property type="term" value="P:cell fate specification"/>
    <property type="evidence" value="ECO:0007669"/>
    <property type="project" value="TreeGrafter"/>
</dbReference>
<dbReference type="FunFam" id="2.60.40.820:FF:000001">
    <property type="entry name" value="T-box transcription factor TBX18"/>
    <property type="match status" value="1"/>
</dbReference>
<dbReference type="GO" id="GO:0000785">
    <property type="term" value="C:chromatin"/>
    <property type="evidence" value="ECO:0007669"/>
    <property type="project" value="TreeGrafter"/>
</dbReference>
<organism evidence="9 10">
    <name type="scientific">Larimichthys crocea</name>
    <name type="common">Large yellow croaker</name>
    <name type="synonym">Pseudosciaena crocea</name>
    <dbReference type="NCBI Taxonomy" id="215358"/>
    <lineage>
        <taxon>Eukaryota</taxon>
        <taxon>Metazoa</taxon>
        <taxon>Chordata</taxon>
        <taxon>Craniata</taxon>
        <taxon>Vertebrata</taxon>
        <taxon>Euteleostomi</taxon>
        <taxon>Actinopterygii</taxon>
        <taxon>Neopterygii</taxon>
        <taxon>Teleostei</taxon>
        <taxon>Neoteleostei</taxon>
        <taxon>Acanthomorphata</taxon>
        <taxon>Eupercaria</taxon>
        <taxon>Sciaenidae</taxon>
        <taxon>Larimichthys</taxon>
    </lineage>
</organism>
<gene>
    <name evidence="9" type="ORF">D5F01_LYC02158</name>
</gene>
<dbReference type="SMART" id="SM00425">
    <property type="entry name" value="TBOX"/>
    <property type="match status" value="1"/>
</dbReference>
<comment type="subcellular location">
    <subcellularLocation>
        <location evidence="1 6">Nucleus</location>
    </subcellularLocation>
</comment>
<reference evidence="9 10" key="1">
    <citation type="submission" date="2019-07" db="EMBL/GenBank/DDBJ databases">
        <title>Chromosome genome assembly for large yellow croaker.</title>
        <authorList>
            <person name="Xiao S."/>
        </authorList>
    </citation>
    <scope>NUCLEOTIDE SEQUENCE [LARGE SCALE GENOMIC DNA]</scope>
    <source>
        <strain evidence="9">JMULYC20181020</strain>
        <tissue evidence="9">Muscle</tissue>
    </source>
</reference>
<dbReference type="AlphaFoldDB" id="A0A6G0J869"/>
<dbReference type="EMBL" id="REGW02000002">
    <property type="protein sequence ID" value="KAE8299743.1"/>
    <property type="molecule type" value="Genomic_DNA"/>
</dbReference>
<dbReference type="InterPro" id="IPR046360">
    <property type="entry name" value="T-box_DNA-bd"/>
</dbReference>
<comment type="caution">
    <text evidence="9">The sequence shown here is derived from an EMBL/GenBank/DDBJ whole genome shotgun (WGS) entry which is preliminary data.</text>
</comment>
<keyword evidence="3 6" id="KW-0238">DNA-binding</keyword>
<dbReference type="PROSITE" id="PS50252">
    <property type="entry name" value="TBOX_3"/>
    <property type="match status" value="1"/>
</dbReference>
<sequence length="317" mass="35435">MSERRRSAAALSSRAHAFSVEALIGSNKKRKLRGWEEKELELSMESLATDGEDPAHCLDMDPDSEASPGSDGEGLAERTSCSFGSPDDLAPGPCEPSPPASMEEIQVELQCADLWKRFHDIGTEMIITKAGRRMFPAMRVKIAGLDPHQQYYIAMDIVPVDNKRYRYVYHSSKWMVAGNADSPVPPRAYIHPDSLASGDTWMRQVVSFDKLKLTNNELDDQGHIILHSMHKYQPRVHVIRKDFSSELSPNKAVPSGEGVKTFSFPETVFTTVTAYQNQQITRLKIDRNPFAKGSGTLAETGLAWRPSWRPMLFGDLP</sequence>
<keyword evidence="2" id="KW-0805">Transcription regulation</keyword>
<dbReference type="CDD" id="cd20191">
    <property type="entry name" value="T-box_TBX15_18_22-like"/>
    <property type="match status" value="1"/>
</dbReference>
<dbReference type="GO" id="GO:0005634">
    <property type="term" value="C:nucleus"/>
    <property type="evidence" value="ECO:0007669"/>
    <property type="project" value="UniProtKB-SubCell"/>
</dbReference>
<dbReference type="Gene3D" id="2.60.40.820">
    <property type="entry name" value="Transcription factor, T-box"/>
    <property type="match status" value="1"/>
</dbReference>
<feature type="domain" description="T-box" evidence="8">
    <location>
        <begin position="109"/>
        <end position="296"/>
    </location>
</feature>
<dbReference type="GO" id="GO:0000978">
    <property type="term" value="F:RNA polymerase II cis-regulatory region sequence-specific DNA binding"/>
    <property type="evidence" value="ECO:0007669"/>
    <property type="project" value="InterPro"/>
</dbReference>
<comment type="caution">
    <text evidence="6">Lacks conserved residue(s) required for the propagation of feature annotation.</text>
</comment>
<evidence type="ECO:0000256" key="7">
    <source>
        <dbReference type="SAM" id="MobiDB-lite"/>
    </source>
</evidence>
<keyword evidence="10" id="KW-1185">Reference proteome</keyword>
<evidence type="ECO:0000256" key="4">
    <source>
        <dbReference type="ARBA" id="ARBA00023163"/>
    </source>
</evidence>
<dbReference type="SUPFAM" id="SSF49417">
    <property type="entry name" value="p53-like transcription factors"/>
    <property type="match status" value="1"/>
</dbReference>
<dbReference type="PANTHER" id="PTHR11267:SF98">
    <property type="entry name" value="T-BOX TRANSCRIPTION FACTOR TBX15"/>
    <property type="match status" value="1"/>
</dbReference>
<name>A0A6G0J869_LARCR</name>
<evidence type="ECO:0000256" key="5">
    <source>
        <dbReference type="ARBA" id="ARBA00023242"/>
    </source>
</evidence>
<evidence type="ECO:0000256" key="6">
    <source>
        <dbReference type="PROSITE-ProRule" id="PRU00201"/>
    </source>
</evidence>
<evidence type="ECO:0000313" key="9">
    <source>
        <dbReference type="EMBL" id="KAE8299743.1"/>
    </source>
</evidence>
<dbReference type="GO" id="GO:0000981">
    <property type="term" value="F:DNA-binding transcription factor activity, RNA polymerase II-specific"/>
    <property type="evidence" value="ECO:0007669"/>
    <property type="project" value="TreeGrafter"/>
</dbReference>
<evidence type="ECO:0000259" key="8">
    <source>
        <dbReference type="PROSITE" id="PS50252"/>
    </source>
</evidence>
<dbReference type="InterPro" id="IPR001699">
    <property type="entry name" value="TF_T-box"/>
</dbReference>
<dbReference type="PROSITE" id="PS01283">
    <property type="entry name" value="TBOX_1"/>
    <property type="match status" value="1"/>
</dbReference>
<dbReference type="InterPro" id="IPR018186">
    <property type="entry name" value="TF_T-box_CS"/>
</dbReference>
<feature type="region of interest" description="Disordered" evidence="7">
    <location>
        <begin position="43"/>
        <end position="100"/>
    </location>
</feature>
<protein>
    <submittedName>
        <fullName evidence="9">T-box transcription factor TBX15</fullName>
    </submittedName>
</protein>
<keyword evidence="5 6" id="KW-0539">Nucleus</keyword>
<evidence type="ECO:0000256" key="2">
    <source>
        <dbReference type="ARBA" id="ARBA00023015"/>
    </source>
</evidence>
<evidence type="ECO:0000256" key="1">
    <source>
        <dbReference type="ARBA" id="ARBA00004123"/>
    </source>
</evidence>
<evidence type="ECO:0000313" key="10">
    <source>
        <dbReference type="Proteomes" id="UP000424527"/>
    </source>
</evidence>
<accession>A0A6G0J869</accession>